<dbReference type="OrthoDB" id="9798468at2"/>
<keyword evidence="8" id="KW-1185">Reference proteome</keyword>
<organism evidence="7 8">
    <name type="scientific">Sphingobium fluviale</name>
    <dbReference type="NCBI Taxonomy" id="2506423"/>
    <lineage>
        <taxon>Bacteria</taxon>
        <taxon>Pseudomonadati</taxon>
        <taxon>Pseudomonadota</taxon>
        <taxon>Alphaproteobacteria</taxon>
        <taxon>Sphingomonadales</taxon>
        <taxon>Sphingomonadaceae</taxon>
        <taxon>Sphingobium</taxon>
    </lineage>
</organism>
<evidence type="ECO:0000256" key="1">
    <source>
        <dbReference type="ARBA" id="ARBA00004651"/>
    </source>
</evidence>
<keyword evidence="2" id="KW-1003">Cell membrane</keyword>
<feature type="transmembrane region" description="Helical" evidence="6">
    <location>
        <begin position="107"/>
        <end position="125"/>
    </location>
</feature>
<feature type="transmembrane region" description="Helical" evidence="6">
    <location>
        <begin position="310"/>
        <end position="327"/>
    </location>
</feature>
<evidence type="ECO:0000256" key="2">
    <source>
        <dbReference type="ARBA" id="ARBA00022475"/>
    </source>
</evidence>
<dbReference type="Pfam" id="PF03739">
    <property type="entry name" value="LptF_LptG"/>
    <property type="match status" value="1"/>
</dbReference>
<keyword evidence="5 6" id="KW-0472">Membrane</keyword>
<evidence type="ECO:0000313" key="7">
    <source>
        <dbReference type="EMBL" id="RXR29012.1"/>
    </source>
</evidence>
<evidence type="ECO:0000256" key="6">
    <source>
        <dbReference type="SAM" id="Phobius"/>
    </source>
</evidence>
<dbReference type="GO" id="GO:0055085">
    <property type="term" value="P:transmembrane transport"/>
    <property type="evidence" value="ECO:0007669"/>
    <property type="project" value="InterPro"/>
</dbReference>
<dbReference type="NCBIfam" id="TIGR04408">
    <property type="entry name" value="LptG_lptG"/>
    <property type="match status" value="1"/>
</dbReference>
<evidence type="ECO:0000256" key="5">
    <source>
        <dbReference type="ARBA" id="ARBA00023136"/>
    </source>
</evidence>
<accession>A0A4Q1KHL8</accession>
<gene>
    <name evidence="7" type="primary">lptG</name>
    <name evidence="7" type="ORF">EQG66_08005</name>
</gene>
<evidence type="ECO:0000313" key="8">
    <source>
        <dbReference type="Proteomes" id="UP000290958"/>
    </source>
</evidence>
<protein>
    <submittedName>
        <fullName evidence="7">LPS export ABC transporter permease LptG</fullName>
    </submittedName>
</protein>
<dbReference type="PANTHER" id="PTHR33529:SF2">
    <property type="entry name" value="LIPOPOLYSACCHARIDE EXPORT SYSTEM PERMEASE PROTEIN LPTG"/>
    <property type="match status" value="1"/>
</dbReference>
<dbReference type="InterPro" id="IPR030923">
    <property type="entry name" value="LptG"/>
</dbReference>
<dbReference type="EMBL" id="SBKP01000006">
    <property type="protein sequence ID" value="RXR29012.1"/>
    <property type="molecule type" value="Genomic_DNA"/>
</dbReference>
<dbReference type="GO" id="GO:0015920">
    <property type="term" value="P:lipopolysaccharide transport"/>
    <property type="evidence" value="ECO:0007669"/>
    <property type="project" value="TreeGrafter"/>
</dbReference>
<dbReference type="InterPro" id="IPR005495">
    <property type="entry name" value="LptG/LptF_permease"/>
</dbReference>
<keyword evidence="4 6" id="KW-1133">Transmembrane helix</keyword>
<dbReference type="RefSeq" id="WP_129404076.1">
    <property type="nucleotide sequence ID" value="NZ_SBKP01000006.1"/>
</dbReference>
<dbReference type="PANTHER" id="PTHR33529">
    <property type="entry name" value="SLR0882 PROTEIN-RELATED"/>
    <property type="match status" value="1"/>
</dbReference>
<reference evidence="8" key="1">
    <citation type="submission" date="2019-01" db="EMBL/GenBank/DDBJ databases">
        <title>Cytophagaceae bacterium strain CAR-16.</title>
        <authorList>
            <person name="Chen W.-M."/>
        </authorList>
    </citation>
    <scope>NUCLEOTIDE SEQUENCE [LARGE SCALE GENOMIC DNA]</scope>
    <source>
        <strain evidence="8">CHR27</strain>
    </source>
</reference>
<dbReference type="GO" id="GO:0043190">
    <property type="term" value="C:ATP-binding cassette (ABC) transporter complex"/>
    <property type="evidence" value="ECO:0007669"/>
    <property type="project" value="InterPro"/>
</dbReference>
<feature type="transmembrane region" description="Helical" evidence="6">
    <location>
        <begin position="339"/>
        <end position="362"/>
    </location>
</feature>
<keyword evidence="3 6" id="KW-0812">Transmembrane</keyword>
<feature type="transmembrane region" description="Helical" evidence="6">
    <location>
        <begin position="12"/>
        <end position="37"/>
    </location>
</feature>
<dbReference type="AlphaFoldDB" id="A0A4Q1KHL8"/>
<evidence type="ECO:0000256" key="3">
    <source>
        <dbReference type="ARBA" id="ARBA00022692"/>
    </source>
</evidence>
<comment type="caution">
    <text evidence="7">The sequence shown here is derived from an EMBL/GenBank/DDBJ whole genome shotgun (WGS) entry which is preliminary data.</text>
</comment>
<name>A0A4Q1KHL8_9SPHN</name>
<proteinExistence type="predicted"/>
<dbReference type="Proteomes" id="UP000290958">
    <property type="component" value="Unassembled WGS sequence"/>
</dbReference>
<feature type="transmembrane region" description="Helical" evidence="6">
    <location>
        <begin position="68"/>
        <end position="86"/>
    </location>
</feature>
<comment type="subcellular location">
    <subcellularLocation>
        <location evidence="1">Cell membrane</location>
        <topology evidence="1">Multi-pass membrane protein</topology>
    </subcellularLocation>
</comment>
<evidence type="ECO:0000256" key="4">
    <source>
        <dbReference type="ARBA" id="ARBA00022989"/>
    </source>
</evidence>
<sequence length="366" mass="39662">MQLQFFPSRRLAIYMARAFLVRSFAVLAMLALVLMTLDLLGESGDILAVPGNGEAELWHYVGLRLPQIIATFLPFSVLLGTLITLATMNQHSEIVMMKAAGLSAHQILAPLIAAAAAIAVLSFTFNERIVTRASAAFDAWKAVGYGEIPKDTGLKTNIWVREGNNLITAGTVSGRGSAVKLSQIEIFHRVDNHLVDIVRAPRGYYDPARQDWVLEDARRFDVTSGASTRLGTIRNGKGIRPDQFTLAKVDADALGFMALRQAIADLRDAGRPTGSLEASLWHKIARPLSSLLMPLLGSVAAFGLARSGHLFIRAVIGMSLGFAYFVADNFALAMGNIGAYPPLLAAWAPFLLFLMLGEAVLIRTEE</sequence>